<evidence type="ECO:0000313" key="3">
    <source>
        <dbReference type="Proteomes" id="UP000037020"/>
    </source>
</evidence>
<feature type="region of interest" description="Disordered" evidence="1">
    <location>
        <begin position="85"/>
        <end position="111"/>
    </location>
</feature>
<comment type="caution">
    <text evidence="2">The sequence shown here is derived from an EMBL/GenBank/DDBJ whole genome shotgun (WGS) entry which is preliminary data.</text>
</comment>
<feature type="compositionally biased region" description="Basic and acidic residues" evidence="1">
    <location>
        <begin position="102"/>
        <end position="111"/>
    </location>
</feature>
<evidence type="ECO:0000256" key="1">
    <source>
        <dbReference type="SAM" id="MobiDB-lite"/>
    </source>
</evidence>
<reference evidence="2 3" key="1">
    <citation type="submission" date="2015-07" db="EMBL/GenBank/DDBJ databases">
        <authorList>
            <person name="Ju K.-S."/>
            <person name="Doroghazi J.R."/>
            <person name="Metcalf W.W."/>
        </authorList>
    </citation>
    <scope>NUCLEOTIDE SEQUENCE [LARGE SCALE GENOMIC DNA]</scope>
    <source>
        <strain evidence="2 3">NRRL B-3589</strain>
    </source>
</reference>
<dbReference type="Proteomes" id="UP000037020">
    <property type="component" value="Unassembled WGS sequence"/>
</dbReference>
<feature type="non-terminal residue" evidence="2">
    <location>
        <position position="111"/>
    </location>
</feature>
<organism evidence="2 3">
    <name type="scientific">Streptomyces varsoviensis</name>
    <dbReference type="NCBI Taxonomy" id="67373"/>
    <lineage>
        <taxon>Bacteria</taxon>
        <taxon>Bacillati</taxon>
        <taxon>Actinomycetota</taxon>
        <taxon>Actinomycetes</taxon>
        <taxon>Kitasatosporales</taxon>
        <taxon>Streptomycetaceae</taxon>
        <taxon>Streptomyces</taxon>
    </lineage>
</organism>
<proteinExistence type="predicted"/>
<protein>
    <submittedName>
        <fullName evidence="2">Uncharacterized protein</fullName>
    </submittedName>
</protein>
<keyword evidence="3" id="KW-1185">Reference proteome</keyword>
<evidence type="ECO:0000313" key="2">
    <source>
        <dbReference type="EMBL" id="KOG48607.1"/>
    </source>
</evidence>
<dbReference type="EMBL" id="LGUT01004474">
    <property type="protein sequence ID" value="KOG48607.1"/>
    <property type="molecule type" value="Genomic_DNA"/>
</dbReference>
<gene>
    <name evidence="2" type="ORF">ADK38_45330</name>
</gene>
<name>A0ABR5IRW3_9ACTN</name>
<sequence>MPPQVLRALARTQCPPAAAELLAASQYSKRLLMLRALADAAGDDPRFDAHWTLLAAAERADPGAARQAVSYPLVGAWAARTLRLTHHHEAHPSPAGRTGDSPADRLSDGLG</sequence>
<accession>A0ABR5IRW3</accession>